<reference evidence="7" key="1">
    <citation type="submission" date="2023-07" db="EMBL/GenBank/DDBJ databases">
        <title>Comparative genomics of wheat-associated soil bacteria to identify genetic determinants of phenazine resistance.</title>
        <authorList>
            <person name="Mouncey N."/>
        </authorList>
    </citation>
    <scope>NUCLEOTIDE SEQUENCE</scope>
    <source>
        <strain evidence="7">V4I22</strain>
    </source>
</reference>
<evidence type="ECO:0000256" key="5">
    <source>
        <dbReference type="SAM" id="MobiDB-lite"/>
    </source>
</evidence>
<dbReference type="SUPFAM" id="SSF51316">
    <property type="entry name" value="Mss4-like"/>
    <property type="match status" value="1"/>
</dbReference>
<comment type="similarity">
    <text evidence="1">Belongs to the Gfa family.</text>
</comment>
<dbReference type="PANTHER" id="PTHR33337">
    <property type="entry name" value="GFA DOMAIN-CONTAINING PROTEIN"/>
    <property type="match status" value="1"/>
</dbReference>
<gene>
    <name evidence="7" type="ORF">QFZ22_000872</name>
</gene>
<keyword evidence="4" id="KW-0456">Lyase</keyword>
<feature type="domain" description="CENP-V/GFA" evidence="6">
    <location>
        <begin position="5"/>
        <end position="125"/>
    </location>
</feature>
<keyword evidence="2" id="KW-0479">Metal-binding</keyword>
<evidence type="ECO:0000256" key="1">
    <source>
        <dbReference type="ARBA" id="ARBA00005495"/>
    </source>
</evidence>
<name>A0AAW8F4V3_9ACTN</name>
<evidence type="ECO:0000313" key="7">
    <source>
        <dbReference type="EMBL" id="MDQ0904887.1"/>
    </source>
</evidence>
<dbReference type="GO" id="GO:0016846">
    <property type="term" value="F:carbon-sulfur lyase activity"/>
    <property type="evidence" value="ECO:0007669"/>
    <property type="project" value="InterPro"/>
</dbReference>
<dbReference type="GO" id="GO:0046872">
    <property type="term" value="F:metal ion binding"/>
    <property type="evidence" value="ECO:0007669"/>
    <property type="project" value="UniProtKB-KW"/>
</dbReference>
<dbReference type="PROSITE" id="PS51891">
    <property type="entry name" value="CENP_V_GFA"/>
    <property type="match status" value="1"/>
</dbReference>
<accession>A0AAW8F4V3</accession>
<dbReference type="RefSeq" id="WP_306972399.1">
    <property type="nucleotide sequence ID" value="NZ_JAUSYQ010000002.1"/>
</dbReference>
<evidence type="ECO:0000313" key="8">
    <source>
        <dbReference type="Proteomes" id="UP001234216"/>
    </source>
</evidence>
<proteinExistence type="inferred from homology"/>
<protein>
    <recommendedName>
        <fullName evidence="6">CENP-V/GFA domain-containing protein</fullName>
    </recommendedName>
</protein>
<evidence type="ECO:0000256" key="3">
    <source>
        <dbReference type="ARBA" id="ARBA00022833"/>
    </source>
</evidence>
<feature type="region of interest" description="Disordered" evidence="5">
    <location>
        <begin position="133"/>
        <end position="153"/>
    </location>
</feature>
<dbReference type="AlphaFoldDB" id="A0AAW8F4V3"/>
<evidence type="ECO:0000259" key="6">
    <source>
        <dbReference type="PROSITE" id="PS51891"/>
    </source>
</evidence>
<dbReference type="InterPro" id="IPR011057">
    <property type="entry name" value="Mss4-like_sf"/>
</dbReference>
<sequence length="153" mass="16654">MSNKFTGRCECGALTYEFSNAPEFIANCYCKDCQRSSGGVMASYFSVAQDDFKLLSGKPRSYPYVADSGNTLERNFCPDCGARVFTDKLSGFPGQVFVMLGSLDDPESVKPPLMEIFTARRISWTAALDVPQYPARPDADPQSTVGRMPGGCG</sequence>
<evidence type="ECO:0000256" key="2">
    <source>
        <dbReference type="ARBA" id="ARBA00022723"/>
    </source>
</evidence>
<dbReference type="InterPro" id="IPR006913">
    <property type="entry name" value="CENP-V/GFA"/>
</dbReference>
<organism evidence="7 8">
    <name type="scientific">Streptomyces canus</name>
    <dbReference type="NCBI Taxonomy" id="58343"/>
    <lineage>
        <taxon>Bacteria</taxon>
        <taxon>Bacillati</taxon>
        <taxon>Actinomycetota</taxon>
        <taxon>Actinomycetes</taxon>
        <taxon>Kitasatosporales</taxon>
        <taxon>Streptomycetaceae</taxon>
        <taxon>Streptomyces</taxon>
        <taxon>Streptomyces aurantiacus group</taxon>
    </lineage>
</organism>
<dbReference type="Proteomes" id="UP001234216">
    <property type="component" value="Unassembled WGS sequence"/>
</dbReference>
<keyword evidence="3" id="KW-0862">Zinc</keyword>
<dbReference type="EMBL" id="JAUSZV010000005">
    <property type="protein sequence ID" value="MDQ0904887.1"/>
    <property type="molecule type" value="Genomic_DNA"/>
</dbReference>
<dbReference type="Pfam" id="PF04828">
    <property type="entry name" value="GFA"/>
    <property type="match status" value="1"/>
</dbReference>
<evidence type="ECO:0000256" key="4">
    <source>
        <dbReference type="ARBA" id="ARBA00023239"/>
    </source>
</evidence>
<comment type="caution">
    <text evidence="7">The sequence shown here is derived from an EMBL/GenBank/DDBJ whole genome shotgun (WGS) entry which is preliminary data.</text>
</comment>
<dbReference type="PANTHER" id="PTHR33337:SF40">
    <property type="entry name" value="CENP-V_GFA DOMAIN-CONTAINING PROTEIN-RELATED"/>
    <property type="match status" value="1"/>
</dbReference>
<dbReference type="Gene3D" id="3.90.1590.10">
    <property type="entry name" value="glutathione-dependent formaldehyde- activating enzyme (gfa)"/>
    <property type="match status" value="1"/>
</dbReference>